<evidence type="ECO:0000313" key="2">
    <source>
        <dbReference type="Proteomes" id="UP000031967"/>
    </source>
</evidence>
<keyword evidence="2" id="KW-1185">Reference proteome</keyword>
<dbReference type="InterPro" id="IPR001387">
    <property type="entry name" value="Cro/C1-type_HTH"/>
</dbReference>
<organism evidence="1 2">
    <name type="scientific">Gordoniibacillus kamchatkensis</name>
    <dbReference type="NCBI Taxonomy" id="1590651"/>
    <lineage>
        <taxon>Bacteria</taxon>
        <taxon>Bacillati</taxon>
        <taxon>Bacillota</taxon>
        <taxon>Bacilli</taxon>
        <taxon>Bacillales</taxon>
        <taxon>Paenibacillaceae</taxon>
        <taxon>Gordoniibacillus</taxon>
    </lineage>
</organism>
<dbReference type="Gene3D" id="1.10.260.40">
    <property type="entry name" value="lambda repressor-like DNA-binding domains"/>
    <property type="match status" value="1"/>
</dbReference>
<dbReference type="Proteomes" id="UP000031967">
    <property type="component" value="Unassembled WGS sequence"/>
</dbReference>
<reference evidence="1 2" key="1">
    <citation type="submission" date="2014-12" db="EMBL/GenBank/DDBJ databases">
        <title>Draft genome sequence of Paenibacillus kamchatkensis strain B-2647.</title>
        <authorList>
            <person name="Karlyshev A.V."/>
            <person name="Kudryashova E.B."/>
        </authorList>
    </citation>
    <scope>NUCLEOTIDE SEQUENCE [LARGE SCALE GENOMIC DNA]</scope>
    <source>
        <strain evidence="1 2">VKM B-2647</strain>
    </source>
</reference>
<dbReference type="SUPFAM" id="SSF47413">
    <property type="entry name" value="lambda repressor-like DNA-binding domains"/>
    <property type="match status" value="1"/>
</dbReference>
<evidence type="ECO:0008006" key="3">
    <source>
        <dbReference type="Google" id="ProtNLM"/>
    </source>
</evidence>
<proteinExistence type="predicted"/>
<protein>
    <recommendedName>
        <fullName evidence="3">HTH cro/C1-type domain-containing protein</fullName>
    </recommendedName>
</protein>
<dbReference type="Pfam" id="PF13560">
    <property type="entry name" value="HTH_31"/>
    <property type="match status" value="1"/>
</dbReference>
<accession>A0ABR5AB24</accession>
<dbReference type="CDD" id="cd00093">
    <property type="entry name" value="HTH_XRE"/>
    <property type="match status" value="1"/>
</dbReference>
<dbReference type="InterPro" id="IPR010982">
    <property type="entry name" value="Lambda_DNA-bd_dom_sf"/>
</dbReference>
<gene>
    <name evidence="1" type="ORF">SD70_27750</name>
</gene>
<comment type="caution">
    <text evidence="1">The sequence shown here is derived from an EMBL/GenBank/DDBJ whole genome shotgun (WGS) entry which is preliminary data.</text>
</comment>
<sequence>MIRLEVQKLGAKLKFMRKAAGMTQEKVFEAMPWWTVEKLSRIENGRQEPSYTEYKELEEFYLENRHAHITYIRFDGGNPARIIRA</sequence>
<dbReference type="RefSeq" id="WP_041051629.1">
    <property type="nucleotide sequence ID" value="NZ_JXAK01000070.1"/>
</dbReference>
<evidence type="ECO:0000313" key="1">
    <source>
        <dbReference type="EMBL" id="KIL38224.1"/>
    </source>
</evidence>
<dbReference type="EMBL" id="JXAK01000070">
    <property type="protein sequence ID" value="KIL38224.1"/>
    <property type="molecule type" value="Genomic_DNA"/>
</dbReference>
<name>A0ABR5AB24_9BACL</name>